<evidence type="ECO:0000256" key="1">
    <source>
        <dbReference type="SAM" id="MobiDB-lite"/>
    </source>
</evidence>
<dbReference type="Proteomes" id="UP000238312">
    <property type="component" value="Unassembled WGS sequence"/>
</dbReference>
<feature type="compositionally biased region" description="Low complexity" evidence="1">
    <location>
        <begin position="51"/>
        <end position="80"/>
    </location>
</feature>
<protein>
    <recommendedName>
        <fullName evidence="5">Septum formation initiator</fullName>
    </recommendedName>
</protein>
<accession>A0A2T0N8V7</accession>
<comment type="caution">
    <text evidence="3">The sequence shown here is derived from an EMBL/GenBank/DDBJ whole genome shotgun (WGS) entry which is preliminary data.</text>
</comment>
<keyword evidence="4" id="KW-1185">Reference proteome</keyword>
<sequence>MAMKRLVVAWAATALAATGAAVAVIGLLGNGITGTDGHVLSAGEVRSALATAATRTPSATGTSTGTPTSTGAPPSATPSRTPRDKLIRSAGGTVIASCDGGLVTLRSWSPAQDYSVDSVDAGPAREAKVEFEPDEGEDVELTIVCSGGSPVVRSR</sequence>
<name>A0A2T0N8V7_9ACTN</name>
<gene>
    <name evidence="3" type="ORF">B0I32_102298</name>
</gene>
<keyword evidence="2" id="KW-0732">Signal</keyword>
<evidence type="ECO:0000313" key="4">
    <source>
        <dbReference type="Proteomes" id="UP000238312"/>
    </source>
</evidence>
<dbReference type="EMBL" id="PVNG01000002">
    <property type="protein sequence ID" value="PRX69241.1"/>
    <property type="molecule type" value="Genomic_DNA"/>
</dbReference>
<feature type="region of interest" description="Disordered" evidence="1">
    <location>
        <begin position="51"/>
        <end position="85"/>
    </location>
</feature>
<organism evidence="3 4">
    <name type="scientific">Nonomuraea fuscirosea</name>
    <dbReference type="NCBI Taxonomy" id="1291556"/>
    <lineage>
        <taxon>Bacteria</taxon>
        <taxon>Bacillati</taxon>
        <taxon>Actinomycetota</taxon>
        <taxon>Actinomycetes</taxon>
        <taxon>Streptosporangiales</taxon>
        <taxon>Streptosporangiaceae</taxon>
        <taxon>Nonomuraea</taxon>
    </lineage>
</organism>
<evidence type="ECO:0000313" key="3">
    <source>
        <dbReference type="EMBL" id="PRX69241.1"/>
    </source>
</evidence>
<dbReference type="AlphaFoldDB" id="A0A2T0N8V7"/>
<evidence type="ECO:0000256" key="2">
    <source>
        <dbReference type="SAM" id="SignalP"/>
    </source>
</evidence>
<proteinExistence type="predicted"/>
<feature type="signal peptide" evidence="2">
    <location>
        <begin position="1"/>
        <end position="23"/>
    </location>
</feature>
<reference evidence="3 4" key="1">
    <citation type="submission" date="2018-03" db="EMBL/GenBank/DDBJ databases">
        <title>Genomic Encyclopedia of Type Strains, Phase III (KMG-III): the genomes of soil and plant-associated and newly described type strains.</title>
        <authorList>
            <person name="Whitman W."/>
        </authorList>
    </citation>
    <scope>NUCLEOTIDE SEQUENCE [LARGE SCALE GENOMIC DNA]</scope>
    <source>
        <strain evidence="3 4">CGMCC 4.7104</strain>
    </source>
</reference>
<evidence type="ECO:0008006" key="5">
    <source>
        <dbReference type="Google" id="ProtNLM"/>
    </source>
</evidence>
<feature type="chain" id="PRO_5015721685" description="Septum formation initiator" evidence="2">
    <location>
        <begin position="24"/>
        <end position="155"/>
    </location>
</feature>